<dbReference type="RefSeq" id="WP_053502384.1">
    <property type="nucleotide sequence ID" value="NZ_CP127225.1"/>
</dbReference>
<evidence type="ECO:0000313" key="2">
    <source>
        <dbReference type="EMBL" id="WIX05960.1"/>
    </source>
</evidence>
<accession>A0AAJ6GWY7</accession>
<evidence type="ECO:0000259" key="1">
    <source>
        <dbReference type="Pfam" id="PF12395"/>
    </source>
</evidence>
<dbReference type="InterPro" id="IPR022123">
    <property type="entry name" value="DUF3658"/>
</dbReference>
<dbReference type="AlphaFoldDB" id="A0AAJ6GWY7"/>
<sequence length="105" mass="11487">MDPAQQLDDPPLDAEKLEAAASLTSDDIQAIDCALIAASRASWSKVALVVSVAMDAYPDAYCDIPDIFYAQRIRYLVSAGHLEASGNLNRMRFSEVRLSRLSPEN</sequence>
<dbReference type="EMBL" id="CP127225">
    <property type="protein sequence ID" value="WIX05960.1"/>
    <property type="molecule type" value="Genomic_DNA"/>
</dbReference>
<organism evidence="2 3">
    <name type="scientific">Xanthomonas oryzae pv. leersiae</name>
    <dbReference type="NCBI Taxonomy" id="3112258"/>
    <lineage>
        <taxon>Bacteria</taxon>
        <taxon>Pseudomonadati</taxon>
        <taxon>Pseudomonadota</taxon>
        <taxon>Gammaproteobacteria</taxon>
        <taxon>Lysobacterales</taxon>
        <taxon>Lysobacteraceae</taxon>
        <taxon>Xanthomonas</taxon>
    </lineage>
</organism>
<protein>
    <submittedName>
        <fullName evidence="2">DUF3658 domain-containing protein</fullName>
    </submittedName>
</protein>
<reference evidence="2 3" key="1">
    <citation type="submission" date="2023-05" db="EMBL/GenBank/DDBJ databases">
        <title>Complete Genome Resource of Xanthomonas oryzae pv. leersiae Strain YNJC Isolated From Plateau Japonica Rice in Southwest China.</title>
        <authorList>
            <person name="Aa X."/>
            <person name="Mei L."/>
            <person name="Liu P."/>
            <person name="Yang Y."/>
            <person name="Tang C."/>
            <person name="Zhang F."/>
            <person name="Dong C."/>
            <person name="Wang B."/>
            <person name="Chen X."/>
            <person name="Dai L."/>
        </authorList>
    </citation>
    <scope>NUCLEOTIDE SEQUENCE [LARGE SCALE GENOMIC DNA]</scope>
    <source>
        <strain evidence="2 3">YNJC</strain>
    </source>
</reference>
<dbReference type="Pfam" id="PF12395">
    <property type="entry name" value="DUF3658"/>
    <property type="match status" value="1"/>
</dbReference>
<feature type="domain" description="DUF3658" evidence="1">
    <location>
        <begin position="23"/>
        <end position="93"/>
    </location>
</feature>
<gene>
    <name evidence="2" type="ORF">QN060_17745</name>
</gene>
<dbReference type="Proteomes" id="UP001228059">
    <property type="component" value="Chromosome"/>
</dbReference>
<proteinExistence type="predicted"/>
<evidence type="ECO:0000313" key="3">
    <source>
        <dbReference type="Proteomes" id="UP001228059"/>
    </source>
</evidence>
<name>A0AAJ6GWY7_9XANT</name>